<dbReference type="InterPro" id="IPR036279">
    <property type="entry name" value="5-3_exonuclease_C_sf"/>
</dbReference>
<dbReference type="Pfam" id="PF18380">
    <property type="entry name" value="GEN1_C"/>
    <property type="match status" value="1"/>
</dbReference>
<dbReference type="InterPro" id="IPR041177">
    <property type="entry name" value="GEN1_C"/>
</dbReference>
<evidence type="ECO:0000313" key="6">
    <source>
        <dbReference type="Proteomes" id="UP000094385"/>
    </source>
</evidence>
<evidence type="ECO:0000256" key="2">
    <source>
        <dbReference type="ARBA" id="ARBA00022801"/>
    </source>
</evidence>
<dbReference type="AlphaFoldDB" id="A0A1E3Q2P6"/>
<evidence type="ECO:0008006" key="7">
    <source>
        <dbReference type="Google" id="ProtNLM"/>
    </source>
</evidence>
<dbReference type="OrthoDB" id="2959108at2759"/>
<name>A0A1E3Q2P6_LIPST</name>
<evidence type="ECO:0000313" key="5">
    <source>
        <dbReference type="EMBL" id="ODQ71936.1"/>
    </source>
</evidence>
<dbReference type="SMART" id="SM00485">
    <property type="entry name" value="XPGN"/>
    <property type="match status" value="1"/>
</dbReference>
<dbReference type="Gene3D" id="3.40.50.1010">
    <property type="entry name" value="5'-nuclease"/>
    <property type="match status" value="2"/>
</dbReference>
<dbReference type="PANTHER" id="PTHR11081">
    <property type="entry name" value="FLAP ENDONUCLEASE FAMILY MEMBER"/>
    <property type="match status" value="1"/>
</dbReference>
<dbReference type="SMART" id="SM00484">
    <property type="entry name" value="XPGI"/>
    <property type="match status" value="1"/>
</dbReference>
<dbReference type="PRINTS" id="PR00853">
    <property type="entry name" value="XPGRADSUPER"/>
</dbReference>
<evidence type="ECO:0000256" key="1">
    <source>
        <dbReference type="ARBA" id="ARBA00022722"/>
    </source>
</evidence>
<dbReference type="InterPro" id="IPR006086">
    <property type="entry name" value="XPG-I_dom"/>
</dbReference>
<dbReference type="Gene3D" id="1.10.150.20">
    <property type="entry name" value="5' to 3' exonuclease, C-terminal subdomain"/>
    <property type="match status" value="1"/>
</dbReference>
<reference evidence="5 6" key="1">
    <citation type="journal article" date="2016" name="Proc. Natl. Acad. Sci. U.S.A.">
        <title>Comparative genomics of biotechnologically important yeasts.</title>
        <authorList>
            <person name="Riley R."/>
            <person name="Haridas S."/>
            <person name="Wolfe K.H."/>
            <person name="Lopes M.R."/>
            <person name="Hittinger C.T."/>
            <person name="Goeker M."/>
            <person name="Salamov A.A."/>
            <person name="Wisecaver J.H."/>
            <person name="Long T.M."/>
            <person name="Calvey C.H."/>
            <person name="Aerts A.L."/>
            <person name="Barry K.W."/>
            <person name="Choi C."/>
            <person name="Clum A."/>
            <person name="Coughlan A.Y."/>
            <person name="Deshpande S."/>
            <person name="Douglass A.P."/>
            <person name="Hanson S.J."/>
            <person name="Klenk H.-P."/>
            <person name="LaButti K.M."/>
            <person name="Lapidus A."/>
            <person name="Lindquist E.A."/>
            <person name="Lipzen A.M."/>
            <person name="Meier-Kolthoff J.P."/>
            <person name="Ohm R.A."/>
            <person name="Otillar R.P."/>
            <person name="Pangilinan J.L."/>
            <person name="Peng Y."/>
            <person name="Rokas A."/>
            <person name="Rosa C.A."/>
            <person name="Scheuner C."/>
            <person name="Sibirny A.A."/>
            <person name="Slot J.C."/>
            <person name="Stielow J.B."/>
            <person name="Sun H."/>
            <person name="Kurtzman C.P."/>
            <person name="Blackwell M."/>
            <person name="Grigoriev I.V."/>
            <person name="Jeffries T.W."/>
        </authorList>
    </citation>
    <scope>NUCLEOTIDE SEQUENCE [LARGE SCALE GENOMIC DNA]</scope>
    <source>
        <strain evidence="5 6">NRRL Y-11557</strain>
    </source>
</reference>
<organism evidence="5 6">
    <name type="scientific">Lipomyces starkeyi NRRL Y-11557</name>
    <dbReference type="NCBI Taxonomy" id="675824"/>
    <lineage>
        <taxon>Eukaryota</taxon>
        <taxon>Fungi</taxon>
        <taxon>Dikarya</taxon>
        <taxon>Ascomycota</taxon>
        <taxon>Saccharomycotina</taxon>
        <taxon>Lipomycetes</taxon>
        <taxon>Lipomycetales</taxon>
        <taxon>Lipomycetaceae</taxon>
        <taxon>Lipomyces</taxon>
    </lineage>
</organism>
<dbReference type="CDD" id="cd09870">
    <property type="entry name" value="PIN_YEN1"/>
    <property type="match status" value="1"/>
</dbReference>
<keyword evidence="6" id="KW-1185">Reference proteome</keyword>
<dbReference type="SUPFAM" id="SSF88723">
    <property type="entry name" value="PIN domain-like"/>
    <property type="match status" value="1"/>
</dbReference>
<protein>
    <recommendedName>
        <fullName evidence="7">XPG-I domain-containing protein</fullName>
    </recommendedName>
</protein>
<accession>A0A1E3Q2P6</accession>
<dbReference type="InterPro" id="IPR029060">
    <property type="entry name" value="PIN-like_dom_sf"/>
</dbReference>
<feature type="domain" description="XPG N-terminal" evidence="4">
    <location>
        <begin position="1"/>
        <end position="104"/>
    </location>
</feature>
<dbReference type="InterPro" id="IPR006085">
    <property type="entry name" value="XPG_DNA_repair_N"/>
</dbReference>
<dbReference type="GO" id="GO:0006281">
    <property type="term" value="P:DNA repair"/>
    <property type="evidence" value="ECO:0007669"/>
    <property type="project" value="UniProtKB-ARBA"/>
</dbReference>
<dbReference type="PANTHER" id="PTHR11081:SF75">
    <property type="entry name" value="ENDONUCLEASE, PUTATIVE (AFU_ORTHOLOGUE AFUA_3G13260)-RELATED"/>
    <property type="match status" value="1"/>
</dbReference>
<proteinExistence type="predicted"/>
<dbReference type="EMBL" id="KV454296">
    <property type="protein sequence ID" value="ODQ71936.1"/>
    <property type="molecule type" value="Genomic_DNA"/>
</dbReference>
<evidence type="ECO:0000259" key="4">
    <source>
        <dbReference type="SMART" id="SM00485"/>
    </source>
</evidence>
<dbReference type="STRING" id="675824.A0A1E3Q2P6"/>
<dbReference type="SUPFAM" id="SSF47807">
    <property type="entry name" value="5' to 3' exonuclease, C-terminal subdomain"/>
    <property type="match status" value="1"/>
</dbReference>
<keyword evidence="1" id="KW-0540">Nuclease</keyword>
<sequence>MGVPGLWEFLDENNIGEDICISKLAEQVYEEKRRRLRVAIDGNLWSFKNKGGKGGKYPERRTFYYKLSKLMGLGIDAVFVFDGPQKPEFKRNKLVSTVQPKEVTEMSELCTHFGFEVLIAPGEAEAECAHLQRHGLVDYVMTDDVDSLMFGSSYVLKGWKPYHNGSPAAVSVTLYSLKQIEEKVRLTRAGMVLIAMMSGGDYNPAGVVRCGPKTAIEIGQASYGESLIKCNFQTDKINDWKEKLIESLRNNKSGEFRNRHRAIHLSEDFPQKDLFNSYFTPMVSNRTDHFCWNNQLNMFGIQQFVSTYMKLDYHRFAIKISPSLAIRKLTRLENLPTRNAGKTRVHSSTGGILEVRVSIVPAEVLGADISMEAFDKSSLVSARSDRSETESVTGESESSKLASNVIHIWIPHYVANTSRQIQDQIIQWQKYELAPKSKAKKGRPIQKTTLDSFLVKSNEK</sequence>
<dbReference type="GO" id="GO:0017108">
    <property type="term" value="F:5'-flap endonuclease activity"/>
    <property type="evidence" value="ECO:0007669"/>
    <property type="project" value="TreeGrafter"/>
</dbReference>
<dbReference type="InterPro" id="IPR006084">
    <property type="entry name" value="XPG/Rad2"/>
</dbReference>
<keyword evidence="2" id="KW-0378">Hydrolase</keyword>
<evidence type="ECO:0000259" key="3">
    <source>
        <dbReference type="SMART" id="SM00484"/>
    </source>
</evidence>
<feature type="domain" description="XPG-I" evidence="3">
    <location>
        <begin position="111"/>
        <end position="186"/>
    </location>
</feature>
<dbReference type="Pfam" id="PF00867">
    <property type="entry name" value="XPG_I"/>
    <property type="match status" value="1"/>
</dbReference>
<dbReference type="Pfam" id="PF00752">
    <property type="entry name" value="XPG_N"/>
    <property type="match status" value="1"/>
</dbReference>
<gene>
    <name evidence="5" type="ORF">LIPSTDRAFT_312711</name>
</gene>
<dbReference type="Proteomes" id="UP000094385">
    <property type="component" value="Unassembled WGS sequence"/>
</dbReference>